<reference evidence="5" key="1">
    <citation type="journal article" date="2019" name="Sci. Rep.">
        <title>Draft genome of Tanacetum cinerariifolium, the natural source of mosquito coil.</title>
        <authorList>
            <person name="Yamashiro T."/>
            <person name="Shiraishi A."/>
            <person name="Satake H."/>
            <person name="Nakayama K."/>
        </authorList>
    </citation>
    <scope>NUCLEOTIDE SEQUENCE</scope>
</reference>
<dbReference type="SUPFAM" id="SSF53098">
    <property type="entry name" value="Ribonuclease H-like"/>
    <property type="match status" value="1"/>
</dbReference>
<feature type="compositionally biased region" description="Basic and acidic residues" evidence="3">
    <location>
        <begin position="1224"/>
        <end position="1236"/>
    </location>
</feature>
<dbReference type="GO" id="GO:0003676">
    <property type="term" value="F:nucleic acid binding"/>
    <property type="evidence" value="ECO:0007669"/>
    <property type="project" value="InterPro"/>
</dbReference>
<dbReference type="InterPro" id="IPR036397">
    <property type="entry name" value="RNaseH_sf"/>
</dbReference>
<dbReference type="InterPro" id="IPR013103">
    <property type="entry name" value="RVT_2"/>
</dbReference>
<keyword evidence="2" id="KW-0378">Hydrolase</keyword>
<dbReference type="InterPro" id="IPR001584">
    <property type="entry name" value="Integrase_cat-core"/>
</dbReference>
<dbReference type="PROSITE" id="PS50994">
    <property type="entry name" value="INTEGRASE"/>
    <property type="match status" value="1"/>
</dbReference>
<feature type="compositionally biased region" description="Basic and acidic residues" evidence="3">
    <location>
        <begin position="132"/>
        <end position="156"/>
    </location>
</feature>
<protein>
    <recommendedName>
        <fullName evidence="4">Integrase catalytic domain-containing protein</fullName>
    </recommendedName>
</protein>
<feature type="region of interest" description="Disordered" evidence="3">
    <location>
        <begin position="1224"/>
        <end position="1286"/>
    </location>
</feature>
<dbReference type="EMBL" id="BKCJ010000189">
    <property type="protein sequence ID" value="GEU30793.1"/>
    <property type="molecule type" value="Genomic_DNA"/>
</dbReference>
<name>A0A6L2J1B1_TANCI</name>
<evidence type="ECO:0000313" key="5">
    <source>
        <dbReference type="EMBL" id="GEU30793.1"/>
    </source>
</evidence>
<dbReference type="Gene3D" id="3.30.420.10">
    <property type="entry name" value="Ribonuclease H-like superfamily/Ribonuclease H"/>
    <property type="match status" value="1"/>
</dbReference>
<evidence type="ECO:0000256" key="1">
    <source>
        <dbReference type="ARBA" id="ARBA00022723"/>
    </source>
</evidence>
<feature type="region of interest" description="Disordered" evidence="3">
    <location>
        <begin position="1"/>
        <end position="20"/>
    </location>
</feature>
<dbReference type="Pfam" id="PF07727">
    <property type="entry name" value="RVT_2"/>
    <property type="match status" value="1"/>
</dbReference>
<sequence>MAEEESSQPPQPPIASTEAPQMVSSVKLPIVKKDKYILWTMKMEQYLAHTDYLDKEDLEKIDQDDLEEMDFKWQVAMLSMRVKQIYKKTRIKLEFNGKEPVGFHKNKVECFNCHRRVHFSRDCRSARNSGNKSRDVRNAGYKGRDNGKRPAKEENKHALVVQDGLGTYEWSYQVEEEATKFALMAFTSNPSSSSSLNSEKEVTETMFDNRSSDEENSVANDRFKKGEGYHVVPPPLTGNYMPPKPDLSFARLDDSIFKFKISKTVTSLAKDEKNALKTSTACVEKPKEDRMAKKFVLPTNVGKGTGHREVFTRSSRILVSAAKLKAAASTNAAKAVNTAGPKQSVKILRKRISVVKGNGVTAVKTLAGSSMTSFKEKGIVDNECSRHMTGNKAYLADYHEIHDGGFVDFGSSRGKITEMCDKKNSVLFTKTECLVLSPNFKLLDESQLLLRVPRDLDELCEMKGIKRKYSNTKTPNQNGVAKSKNRTLIEVASTMLADSLLLVIFWTEAVNTTCYVLNRALVTKTHNKTPYELLNGRSPRLDFMRPFGYHVTILNILDPLGKFKGKADDNKEDQAYTDELDRIMSQKKEASDIADALRNEFEQRCMDKKGVTQAGTTNSFNTVSNPVNAASTSGTFSVIGPSSPYHDAFIPANTLLHVDQDDSQILNLEEIVELQKADFNNMESFTIFSPIPTHKVHIDHPKDQILGDPKSAIQTRRMAKKSSRAHAFISCIHKQRRTNHKDYENCLFVCFLSQMEPKKKVWRLVDLPYEKKAIRTKWMYRNKKDKRGIVVRNKARLVAQGQRQEEGIDYEEVFAPVARIEAIRIFLAFASFIGFIVHQMDSKNAFLYGTIEEDVSTEKSLCDEFKALMHKRFQMSSIGELTFFLGLQVKQSEERIFISQDKFQVTLKLLHLQAVKRIFRYLKGQPKLGLWYSKDSRFDLEAYLNSNYAGANLDRISIIKEYVAVVHCYGQFYNTTISKTVNSVKQIHAIVNGKAMVISESAVRSNLLFNDKDGDRPRRQETTFWGADAQTRFETASKRSNIVPPTPHDSPLSGGHTPASDEGRPNLLELMSICTKLSNMVLSLEEVKTTQDSVITILKLRVRRLGEDASKQKRNDDQTEKLNLTNEADTEVIVEYKGSGEKGGSTVDQVSTARQEVSNATLSTPPTTITIFVNEDLTIAQTLINMRSKYTHQQLKHKTLEELQMLYEREKKWIDDFVLLDSEKEEKKSVEPESKDKRGKRIKRVADSAPKLKSSKKQKMMQEQESAKINKEELVDYEQENEELRM</sequence>
<evidence type="ECO:0000256" key="3">
    <source>
        <dbReference type="SAM" id="MobiDB-lite"/>
    </source>
</evidence>
<proteinExistence type="predicted"/>
<dbReference type="InterPro" id="IPR039537">
    <property type="entry name" value="Retrotran_Ty1/copia-like"/>
</dbReference>
<evidence type="ECO:0000259" key="4">
    <source>
        <dbReference type="PROSITE" id="PS50994"/>
    </source>
</evidence>
<feature type="region of interest" description="Disordered" evidence="3">
    <location>
        <begin position="122"/>
        <end position="156"/>
    </location>
</feature>
<feature type="compositionally biased region" description="Basic and acidic residues" evidence="3">
    <location>
        <begin position="1260"/>
        <end position="1274"/>
    </location>
</feature>
<organism evidence="5">
    <name type="scientific">Tanacetum cinerariifolium</name>
    <name type="common">Dalmatian daisy</name>
    <name type="synonym">Chrysanthemum cinerariifolium</name>
    <dbReference type="NCBI Taxonomy" id="118510"/>
    <lineage>
        <taxon>Eukaryota</taxon>
        <taxon>Viridiplantae</taxon>
        <taxon>Streptophyta</taxon>
        <taxon>Embryophyta</taxon>
        <taxon>Tracheophyta</taxon>
        <taxon>Spermatophyta</taxon>
        <taxon>Magnoliopsida</taxon>
        <taxon>eudicotyledons</taxon>
        <taxon>Gunneridae</taxon>
        <taxon>Pentapetalae</taxon>
        <taxon>asterids</taxon>
        <taxon>campanulids</taxon>
        <taxon>Asterales</taxon>
        <taxon>Asteraceae</taxon>
        <taxon>Asteroideae</taxon>
        <taxon>Anthemideae</taxon>
        <taxon>Anthemidinae</taxon>
        <taxon>Tanacetum</taxon>
    </lineage>
</organism>
<feature type="region of interest" description="Disordered" evidence="3">
    <location>
        <begin position="1035"/>
        <end position="1064"/>
    </location>
</feature>
<dbReference type="GO" id="GO:0046872">
    <property type="term" value="F:metal ion binding"/>
    <property type="evidence" value="ECO:0007669"/>
    <property type="project" value="UniProtKB-KW"/>
</dbReference>
<dbReference type="PANTHER" id="PTHR42648">
    <property type="entry name" value="TRANSPOSASE, PUTATIVE-RELATED"/>
    <property type="match status" value="1"/>
</dbReference>
<dbReference type="GO" id="GO:0015074">
    <property type="term" value="P:DNA integration"/>
    <property type="evidence" value="ECO:0007669"/>
    <property type="project" value="InterPro"/>
</dbReference>
<gene>
    <name evidence="5" type="ORF">Tci_002771</name>
</gene>
<feature type="compositionally biased region" description="Acidic residues" evidence="3">
    <location>
        <begin position="1275"/>
        <end position="1286"/>
    </location>
</feature>
<accession>A0A6L2J1B1</accession>
<dbReference type="InterPro" id="IPR012337">
    <property type="entry name" value="RNaseH-like_sf"/>
</dbReference>
<feature type="domain" description="Integrase catalytic" evidence="4">
    <location>
        <begin position="438"/>
        <end position="538"/>
    </location>
</feature>
<dbReference type="PANTHER" id="PTHR42648:SF32">
    <property type="entry name" value="RIBONUCLEASE H-LIKE DOMAIN, GAG-PRE-INTEGRASE DOMAIN PROTEIN-RELATED"/>
    <property type="match status" value="1"/>
</dbReference>
<dbReference type="GO" id="GO:0016787">
    <property type="term" value="F:hydrolase activity"/>
    <property type="evidence" value="ECO:0007669"/>
    <property type="project" value="UniProtKB-KW"/>
</dbReference>
<comment type="caution">
    <text evidence="5">The sequence shown here is derived from an EMBL/GenBank/DDBJ whole genome shotgun (WGS) entry which is preliminary data.</text>
</comment>
<evidence type="ECO:0000256" key="2">
    <source>
        <dbReference type="ARBA" id="ARBA00022801"/>
    </source>
</evidence>
<keyword evidence="1" id="KW-0479">Metal-binding</keyword>